<comment type="subcellular location">
    <subcellularLocation>
        <location evidence="1">Cell envelope</location>
    </subcellularLocation>
</comment>
<dbReference type="SUPFAM" id="SSF52058">
    <property type="entry name" value="L domain-like"/>
    <property type="match status" value="2"/>
</dbReference>
<protein>
    <submittedName>
        <fullName evidence="5">Uncharacterized protein</fullName>
    </submittedName>
</protein>
<dbReference type="PANTHER" id="PTHR31018">
    <property type="entry name" value="SPORULATION-SPECIFIC PROTEIN-RELATED"/>
    <property type="match status" value="1"/>
</dbReference>
<gene>
    <name evidence="5" type="ORF">G6F64_008230</name>
</gene>
<dbReference type="AlphaFoldDB" id="A0A9P6X5H0"/>
<evidence type="ECO:0000256" key="4">
    <source>
        <dbReference type="SAM" id="SignalP"/>
    </source>
</evidence>
<dbReference type="GO" id="GO:0031505">
    <property type="term" value="P:fungal-type cell wall organization"/>
    <property type="evidence" value="ECO:0007669"/>
    <property type="project" value="TreeGrafter"/>
</dbReference>
<keyword evidence="2 4" id="KW-0732">Signal</keyword>
<evidence type="ECO:0000256" key="1">
    <source>
        <dbReference type="ARBA" id="ARBA00004196"/>
    </source>
</evidence>
<dbReference type="InterPro" id="IPR051648">
    <property type="entry name" value="CWI-Assembly_Regulator"/>
</dbReference>
<dbReference type="GO" id="GO:0005886">
    <property type="term" value="C:plasma membrane"/>
    <property type="evidence" value="ECO:0007669"/>
    <property type="project" value="TreeGrafter"/>
</dbReference>
<feature type="chain" id="PRO_5040473356" evidence="4">
    <location>
        <begin position="29"/>
        <end position="403"/>
    </location>
</feature>
<dbReference type="PROSITE" id="PS51257">
    <property type="entry name" value="PROKAR_LIPOPROTEIN"/>
    <property type="match status" value="1"/>
</dbReference>
<evidence type="ECO:0000313" key="6">
    <source>
        <dbReference type="Proteomes" id="UP000716291"/>
    </source>
</evidence>
<dbReference type="OrthoDB" id="536881at2759"/>
<dbReference type="GO" id="GO:0009277">
    <property type="term" value="C:fungal-type cell wall"/>
    <property type="evidence" value="ECO:0007669"/>
    <property type="project" value="TreeGrafter"/>
</dbReference>
<evidence type="ECO:0000256" key="3">
    <source>
        <dbReference type="ARBA" id="ARBA00023180"/>
    </source>
</evidence>
<accession>A0A9P6X5H0</accession>
<name>A0A9P6X5H0_RHIOR</name>
<comment type="caution">
    <text evidence="5">The sequence shown here is derived from an EMBL/GenBank/DDBJ whole genome shotgun (WGS) entry which is preliminary data.</text>
</comment>
<evidence type="ECO:0000313" key="5">
    <source>
        <dbReference type="EMBL" id="KAG1305626.1"/>
    </source>
</evidence>
<keyword evidence="6" id="KW-1185">Reference proteome</keyword>
<dbReference type="PANTHER" id="PTHR31018:SF3">
    <property type="entry name" value="RECEPTOR PROTEIN-TYROSINE KINASE"/>
    <property type="match status" value="1"/>
</dbReference>
<proteinExistence type="predicted"/>
<reference evidence="5" key="1">
    <citation type="journal article" date="2020" name="Microb. Genom.">
        <title>Genetic diversity of clinical and environmental Mucorales isolates obtained from an investigation of mucormycosis cases among solid organ transplant recipients.</title>
        <authorList>
            <person name="Nguyen M.H."/>
            <person name="Kaul D."/>
            <person name="Muto C."/>
            <person name="Cheng S.J."/>
            <person name="Richter R.A."/>
            <person name="Bruno V.M."/>
            <person name="Liu G."/>
            <person name="Beyhan S."/>
            <person name="Sundermann A.J."/>
            <person name="Mounaud S."/>
            <person name="Pasculle A.W."/>
            <person name="Nierman W.C."/>
            <person name="Driscoll E."/>
            <person name="Cumbie R."/>
            <person name="Clancy C.J."/>
            <person name="Dupont C.L."/>
        </authorList>
    </citation>
    <scope>NUCLEOTIDE SEQUENCE</scope>
    <source>
        <strain evidence="5">GL11</strain>
    </source>
</reference>
<dbReference type="EMBL" id="JAANQT010001322">
    <property type="protein sequence ID" value="KAG1305626.1"/>
    <property type="molecule type" value="Genomic_DNA"/>
</dbReference>
<feature type="signal peptide" evidence="4">
    <location>
        <begin position="1"/>
        <end position="28"/>
    </location>
</feature>
<sequence length="403" mass="42336">MKLSESNTPIRLGFFAAAILLFVQQVSAASCTGELKVSNQLDLDKARTCKTYSGNIVIDNSGATDLKLHGVELLEGDLIVTGNDALLAFSMPTVQGVNGQLRFANNKLLSSLDMRQLYAARSVEVSVHPALNELKFPAGLAEAEKITITDTTVTRVEGLKMKSAQDISISNNIYLKSFALTNTTSVNNVLISANSPALHIDLGKVEGMREATFRNLAGLNLDGLTRVSGDMSFISNTFESLDLPSMVDIAGTLTLTDNTQLNNLSMAKLSHLGGALSVGGNSKLTSITAFPNLQQVDGTLDITGGFDEVQLPVLNDVRGGLNVQTTSNAFSCDTMSKLKNGVIKGNAFTCKAAVASPKSGIRNGKGGKGGSGGSDDFDSSASINGISSLILLGTAVLTYFTQI</sequence>
<dbReference type="GO" id="GO:0009986">
    <property type="term" value="C:cell surface"/>
    <property type="evidence" value="ECO:0007669"/>
    <property type="project" value="TreeGrafter"/>
</dbReference>
<keyword evidence="3" id="KW-0325">Glycoprotein</keyword>
<organism evidence="5 6">
    <name type="scientific">Rhizopus oryzae</name>
    <name type="common">Mucormycosis agent</name>
    <name type="synonym">Rhizopus arrhizus var. delemar</name>
    <dbReference type="NCBI Taxonomy" id="64495"/>
    <lineage>
        <taxon>Eukaryota</taxon>
        <taxon>Fungi</taxon>
        <taxon>Fungi incertae sedis</taxon>
        <taxon>Mucoromycota</taxon>
        <taxon>Mucoromycotina</taxon>
        <taxon>Mucoromycetes</taxon>
        <taxon>Mucorales</taxon>
        <taxon>Mucorineae</taxon>
        <taxon>Rhizopodaceae</taxon>
        <taxon>Rhizopus</taxon>
    </lineage>
</organism>
<evidence type="ECO:0000256" key="2">
    <source>
        <dbReference type="ARBA" id="ARBA00022729"/>
    </source>
</evidence>
<dbReference type="Proteomes" id="UP000716291">
    <property type="component" value="Unassembled WGS sequence"/>
</dbReference>